<dbReference type="EnsemblMetazoa" id="AALFPA23_008252.R11121">
    <property type="protein sequence ID" value="AALFPA23_008252.P11121"/>
    <property type="gene ID" value="AALFPA23_008252"/>
</dbReference>
<feature type="signal peptide" evidence="1">
    <location>
        <begin position="1"/>
        <end position="19"/>
    </location>
</feature>
<evidence type="ECO:0000313" key="3">
    <source>
        <dbReference type="Proteomes" id="UP000069940"/>
    </source>
</evidence>
<reference evidence="3" key="1">
    <citation type="journal article" date="2015" name="Proc. Natl. Acad. Sci. U.S.A.">
        <title>Genome sequence of the Asian Tiger mosquito, Aedes albopictus, reveals insights into its biology, genetics, and evolution.</title>
        <authorList>
            <person name="Chen X.G."/>
            <person name="Jiang X."/>
            <person name="Gu J."/>
            <person name="Xu M."/>
            <person name="Wu Y."/>
            <person name="Deng Y."/>
            <person name="Zhang C."/>
            <person name="Bonizzoni M."/>
            <person name="Dermauw W."/>
            <person name="Vontas J."/>
            <person name="Armbruster P."/>
            <person name="Huang X."/>
            <person name="Yang Y."/>
            <person name="Zhang H."/>
            <person name="He W."/>
            <person name="Peng H."/>
            <person name="Liu Y."/>
            <person name="Wu K."/>
            <person name="Chen J."/>
            <person name="Lirakis M."/>
            <person name="Topalis P."/>
            <person name="Van Leeuwen T."/>
            <person name="Hall A.B."/>
            <person name="Jiang X."/>
            <person name="Thorpe C."/>
            <person name="Mueller R.L."/>
            <person name="Sun C."/>
            <person name="Waterhouse R.M."/>
            <person name="Yan G."/>
            <person name="Tu Z.J."/>
            <person name="Fang X."/>
            <person name="James A.A."/>
        </authorList>
    </citation>
    <scope>NUCLEOTIDE SEQUENCE [LARGE SCALE GENOMIC DNA]</scope>
    <source>
        <strain evidence="3">Foshan</strain>
    </source>
</reference>
<dbReference type="GeneID" id="134285515"/>
<evidence type="ECO:0008006" key="4">
    <source>
        <dbReference type="Google" id="ProtNLM"/>
    </source>
</evidence>
<dbReference type="RefSeq" id="XP_062702383.1">
    <property type="nucleotide sequence ID" value="XM_062846399.1"/>
</dbReference>
<evidence type="ECO:0000256" key="1">
    <source>
        <dbReference type="SAM" id="SignalP"/>
    </source>
</evidence>
<keyword evidence="3" id="KW-1185">Reference proteome</keyword>
<name>A0ABM1YDV8_AEDAL</name>
<organism evidence="2 3">
    <name type="scientific">Aedes albopictus</name>
    <name type="common">Asian tiger mosquito</name>
    <name type="synonym">Stegomyia albopicta</name>
    <dbReference type="NCBI Taxonomy" id="7160"/>
    <lineage>
        <taxon>Eukaryota</taxon>
        <taxon>Metazoa</taxon>
        <taxon>Ecdysozoa</taxon>
        <taxon>Arthropoda</taxon>
        <taxon>Hexapoda</taxon>
        <taxon>Insecta</taxon>
        <taxon>Pterygota</taxon>
        <taxon>Neoptera</taxon>
        <taxon>Endopterygota</taxon>
        <taxon>Diptera</taxon>
        <taxon>Nematocera</taxon>
        <taxon>Culicoidea</taxon>
        <taxon>Culicidae</taxon>
        <taxon>Culicinae</taxon>
        <taxon>Aedini</taxon>
        <taxon>Aedes</taxon>
        <taxon>Stegomyia</taxon>
    </lineage>
</organism>
<accession>A0ABM1YDV8</accession>
<sequence>MALATLVLVVFHLMASSSCQIANPTKEENDYELPEIILLPPVNISDTGNDSYPDMRYILGDIFFPQYNYTDSYYDDQSGWMYGDEFFPWGNVGTGFNLHPSGSLRMSGEAEEPDYNYAVNDRPLFTTNVDSDAIHASDNSVKRTPKMSVSMPTGSQPVVEPLRPMYGGSTSWNAMMPAATAGKAAIVKKKRIITTTVATTTAAAEKNRLRRKRPISTTTTTTTTTVPSTQRSKLRRKITTTTVEPFRKRRTTTSSYAN</sequence>
<dbReference type="Proteomes" id="UP000069940">
    <property type="component" value="Unassembled WGS sequence"/>
</dbReference>
<feature type="chain" id="PRO_5045074364" description="Secreted protein" evidence="1">
    <location>
        <begin position="20"/>
        <end position="258"/>
    </location>
</feature>
<reference evidence="2" key="2">
    <citation type="submission" date="2025-05" db="UniProtKB">
        <authorList>
            <consortium name="EnsemblMetazoa"/>
        </authorList>
    </citation>
    <scope>IDENTIFICATION</scope>
    <source>
        <strain evidence="2">Foshan</strain>
    </source>
</reference>
<keyword evidence="1" id="KW-0732">Signal</keyword>
<evidence type="ECO:0000313" key="2">
    <source>
        <dbReference type="EnsemblMetazoa" id="AALFPA23_008252.P11121"/>
    </source>
</evidence>
<proteinExistence type="predicted"/>
<protein>
    <recommendedName>
        <fullName evidence="4">Secreted protein</fullName>
    </recommendedName>
</protein>